<gene>
    <name evidence="1" type="ORF">OS493_037084</name>
</gene>
<organism evidence="1 2">
    <name type="scientific">Desmophyllum pertusum</name>
    <dbReference type="NCBI Taxonomy" id="174260"/>
    <lineage>
        <taxon>Eukaryota</taxon>
        <taxon>Metazoa</taxon>
        <taxon>Cnidaria</taxon>
        <taxon>Anthozoa</taxon>
        <taxon>Hexacorallia</taxon>
        <taxon>Scleractinia</taxon>
        <taxon>Caryophylliina</taxon>
        <taxon>Caryophylliidae</taxon>
        <taxon>Desmophyllum</taxon>
    </lineage>
</organism>
<proteinExistence type="predicted"/>
<dbReference type="Proteomes" id="UP001163046">
    <property type="component" value="Unassembled WGS sequence"/>
</dbReference>
<protein>
    <submittedName>
        <fullName evidence="1">Uncharacterized protein</fullName>
    </submittedName>
</protein>
<dbReference type="EMBL" id="MU826416">
    <property type="protein sequence ID" value="KAJ7376078.1"/>
    <property type="molecule type" value="Genomic_DNA"/>
</dbReference>
<sequence>MSASECDNTQVRQKRAIDNDEDVEMNFEEIKICQVCKQVESVHCAASSYTEYPSEHMECLNAAPPVTEECREGSDQDEPQENR</sequence>
<name>A0A9X0CVR4_9CNID</name>
<dbReference type="AlphaFoldDB" id="A0A9X0CVR4"/>
<keyword evidence="2" id="KW-1185">Reference proteome</keyword>
<accession>A0A9X0CVR4</accession>
<comment type="caution">
    <text evidence="1">The sequence shown here is derived from an EMBL/GenBank/DDBJ whole genome shotgun (WGS) entry which is preliminary data.</text>
</comment>
<evidence type="ECO:0000313" key="2">
    <source>
        <dbReference type="Proteomes" id="UP001163046"/>
    </source>
</evidence>
<reference evidence="1" key="1">
    <citation type="submission" date="2023-01" db="EMBL/GenBank/DDBJ databases">
        <title>Genome assembly of the deep-sea coral Lophelia pertusa.</title>
        <authorList>
            <person name="Herrera S."/>
            <person name="Cordes E."/>
        </authorList>
    </citation>
    <scope>NUCLEOTIDE SEQUENCE</scope>
    <source>
        <strain evidence="1">USNM1676648</strain>
        <tissue evidence="1">Polyp</tissue>
    </source>
</reference>
<evidence type="ECO:0000313" key="1">
    <source>
        <dbReference type="EMBL" id="KAJ7376078.1"/>
    </source>
</evidence>